<feature type="region of interest" description="Disordered" evidence="1">
    <location>
        <begin position="1"/>
        <end position="25"/>
    </location>
</feature>
<name>A0A8D8AGZ7_CULPI</name>
<accession>A0A8D8AGZ7</accession>
<organism evidence="2">
    <name type="scientific">Culex pipiens</name>
    <name type="common">House mosquito</name>
    <dbReference type="NCBI Taxonomy" id="7175"/>
    <lineage>
        <taxon>Eukaryota</taxon>
        <taxon>Metazoa</taxon>
        <taxon>Ecdysozoa</taxon>
        <taxon>Arthropoda</taxon>
        <taxon>Hexapoda</taxon>
        <taxon>Insecta</taxon>
        <taxon>Pterygota</taxon>
        <taxon>Neoptera</taxon>
        <taxon>Endopterygota</taxon>
        <taxon>Diptera</taxon>
        <taxon>Nematocera</taxon>
        <taxon>Culicoidea</taxon>
        <taxon>Culicidae</taxon>
        <taxon>Culicinae</taxon>
        <taxon>Culicini</taxon>
        <taxon>Culex</taxon>
        <taxon>Culex</taxon>
    </lineage>
</organism>
<evidence type="ECO:0000313" key="2">
    <source>
        <dbReference type="EMBL" id="CAG6457021.1"/>
    </source>
</evidence>
<evidence type="ECO:0000256" key="1">
    <source>
        <dbReference type="SAM" id="MobiDB-lite"/>
    </source>
</evidence>
<dbReference type="EMBL" id="HBUE01032133">
    <property type="protein sequence ID" value="CAG6457021.1"/>
    <property type="molecule type" value="Transcribed_RNA"/>
</dbReference>
<dbReference type="AlphaFoldDB" id="A0A8D8AGZ7"/>
<dbReference type="EMBL" id="HBUE01032132">
    <property type="protein sequence ID" value="CAG6457018.1"/>
    <property type="molecule type" value="Transcribed_RNA"/>
</dbReference>
<dbReference type="EMBL" id="HBUE01337162">
    <property type="protein sequence ID" value="CAG6596699.1"/>
    <property type="molecule type" value="Transcribed_RNA"/>
</dbReference>
<reference evidence="2" key="1">
    <citation type="submission" date="2021-05" db="EMBL/GenBank/DDBJ databases">
        <authorList>
            <person name="Alioto T."/>
            <person name="Alioto T."/>
            <person name="Gomez Garrido J."/>
        </authorList>
    </citation>
    <scope>NUCLEOTIDE SEQUENCE</scope>
</reference>
<proteinExistence type="predicted"/>
<dbReference type="EMBL" id="HBUE01032135">
    <property type="protein sequence ID" value="CAG6457026.1"/>
    <property type="molecule type" value="Transcribed_RNA"/>
</dbReference>
<dbReference type="EMBL" id="HBUE01230372">
    <property type="protein sequence ID" value="CAG6544561.1"/>
    <property type="molecule type" value="Transcribed_RNA"/>
</dbReference>
<dbReference type="EMBL" id="HBUE01032136">
    <property type="protein sequence ID" value="CAG6457031.1"/>
    <property type="molecule type" value="Transcribed_RNA"/>
</dbReference>
<sequence length="108" mass="11152">MGPHREPHGTGEGFPRPIPTAKTLHAGTILRHGSTPAREGAAVAPDGVATHQQLPRDAQLERRHDRPAAVPVLPDEPAGLAGLVHRRVELPLGALPDGSGAGGGAVIW</sequence>
<protein>
    <submittedName>
        <fullName evidence="2">(northern house mosquito) hypothetical protein</fullName>
    </submittedName>
</protein>